<dbReference type="Proteomes" id="UP000839735">
    <property type="component" value="Unassembled WGS sequence"/>
</dbReference>
<dbReference type="EMBL" id="CP075144">
    <property type="protein sequence ID" value="QWJ67508.1"/>
    <property type="molecule type" value="Genomic_DNA"/>
</dbReference>
<dbReference type="InterPro" id="IPR046335">
    <property type="entry name" value="LacI/GalR-like_sensor"/>
</dbReference>
<sequence length="330" mass="37011">MSLSSANSKDVARLANVSQSTVSLVFNGKTKGRVSEDTRARVLAVAKTLGYQPNVSAQILRNGSPKNIAFVVPDLQQPYFGKLVYAAELTAAEKGHSVILLDSISSEQWCDRLITLFQSKVIYGCIIYSCDEIVSNKLQSYRNQIIYIEPDDEAVYDIDLNFRTATEDIYNYLVKTGKRRVGYFRSDLPRKHFIRRHRAFESKLNLLPYPDKAFFVEYSSFSLENASLIAEKLLSNQLDVIICDDDLLAGAVYRAAKKMNISIPADIAVIGFNDTVLCQYLDPELSTIRIPADMIGNLAVSMLINKTQDSPSVVNSFLIDLMYIERESTI</sequence>
<dbReference type="EMBL" id="DAAHJH010000001">
    <property type="protein sequence ID" value="HAB6337937.1"/>
    <property type="molecule type" value="Genomic_DNA"/>
</dbReference>
<keyword evidence="4" id="KW-0804">Transcription</keyword>
<evidence type="ECO:0000313" key="9">
    <source>
        <dbReference type="EMBL" id="HAB4465601.1"/>
    </source>
</evidence>
<reference evidence="12" key="3">
    <citation type="submission" date="2018-07" db="EMBL/GenBank/DDBJ databases">
        <authorList>
            <consortium name="GenomeTrakr network: Whole genome sequencing for foodborne pathogen traceback"/>
        </authorList>
    </citation>
    <scope>NUCLEOTIDE SEQUENCE</scope>
    <source>
        <strain evidence="12">CFSAN030538</strain>
    </source>
</reference>
<dbReference type="EMBL" id="DAAGOZ010000043">
    <property type="protein sequence ID" value="HAB3966589.1"/>
    <property type="molecule type" value="Genomic_DNA"/>
</dbReference>
<evidence type="ECO:0000313" key="8">
    <source>
        <dbReference type="EMBL" id="HAB3966589.1"/>
    </source>
</evidence>
<dbReference type="Gene3D" id="3.40.50.2300">
    <property type="match status" value="2"/>
</dbReference>
<dbReference type="Pfam" id="PF00356">
    <property type="entry name" value="LacI"/>
    <property type="match status" value="1"/>
</dbReference>
<evidence type="ECO:0000256" key="1">
    <source>
        <dbReference type="ARBA" id="ARBA00022491"/>
    </source>
</evidence>
<dbReference type="EMBL" id="DAAGTH010000020">
    <property type="protein sequence ID" value="HAB4465601.1"/>
    <property type="molecule type" value="Genomic_DNA"/>
</dbReference>
<evidence type="ECO:0000313" key="11">
    <source>
        <dbReference type="EMBL" id="HAE1650371.1"/>
    </source>
</evidence>
<dbReference type="AlphaFoldDB" id="A0A2I5HGR6"/>
<evidence type="ECO:0000313" key="13">
    <source>
        <dbReference type="Proteomes" id="UP000230639"/>
    </source>
</evidence>
<organism evidence="6 13">
    <name type="scientific">Salmonella diarizonae</name>
    <dbReference type="NCBI Taxonomy" id="59204"/>
    <lineage>
        <taxon>Bacteria</taxon>
        <taxon>Pseudomonadati</taxon>
        <taxon>Pseudomonadota</taxon>
        <taxon>Gammaproteobacteria</taxon>
        <taxon>Enterobacterales</taxon>
        <taxon>Enterobacteriaceae</taxon>
        <taxon>Salmonella</taxon>
    </lineage>
</organism>
<dbReference type="SUPFAM" id="SSF47413">
    <property type="entry name" value="lambda repressor-like DNA-binding domains"/>
    <property type="match status" value="1"/>
</dbReference>
<dbReference type="CDD" id="cd01392">
    <property type="entry name" value="HTH_LacI"/>
    <property type="match status" value="1"/>
</dbReference>
<dbReference type="EMBL" id="CP023345">
    <property type="protein sequence ID" value="ATW54759.1"/>
    <property type="molecule type" value="Genomic_DNA"/>
</dbReference>
<reference evidence="6 13" key="1">
    <citation type="submission" date="2017-09" db="EMBL/GenBank/DDBJ databases">
        <title>Complete genome of Salmonella enterica subsp. diarizonae isolated from stool of a patient with bacterial enteropathy.</title>
        <authorList>
            <person name="Zhou J."/>
            <person name="Chen Q."/>
            <person name="Guo L."/>
            <person name="Fan J."/>
        </authorList>
    </citation>
    <scope>NUCLEOTIDE SEQUENCE [LARGE SCALE GENOMIC DNA]</scope>
    <source>
        <strain evidence="6 13">HZS154</strain>
    </source>
</reference>
<dbReference type="InterPro" id="IPR028082">
    <property type="entry name" value="Peripla_BP_I"/>
</dbReference>
<evidence type="ECO:0000259" key="5">
    <source>
        <dbReference type="PROSITE" id="PS50932"/>
    </source>
</evidence>
<dbReference type="Pfam" id="PF13377">
    <property type="entry name" value="Peripla_BP_3"/>
    <property type="match status" value="1"/>
</dbReference>
<reference evidence="7" key="4">
    <citation type="submission" date="2018-08" db="EMBL/GenBank/DDBJ databases">
        <authorList>
            <person name="Ashton P.M."/>
            <person name="Dallman T."/>
            <person name="Nair S."/>
            <person name="De Pinna E."/>
            <person name="Peters T."/>
            <person name="Grant K."/>
        </authorList>
    </citation>
    <scope>NUCLEOTIDE SEQUENCE [LARGE SCALE GENOMIC DNA]</scope>
    <source>
        <strain evidence="7">294779</strain>
    </source>
</reference>
<evidence type="ECO:0000256" key="4">
    <source>
        <dbReference type="ARBA" id="ARBA00023163"/>
    </source>
</evidence>
<dbReference type="EMBL" id="AAIBIC010000028">
    <property type="protein sequence ID" value="ECC3916183.1"/>
    <property type="molecule type" value="Genomic_DNA"/>
</dbReference>
<reference evidence="8" key="2">
    <citation type="journal article" date="2018" name="Genome Biol.">
        <title>SKESA: strategic k-mer extension for scrupulous assemblies.</title>
        <authorList>
            <person name="Souvorov A."/>
            <person name="Agarwala R."/>
            <person name="Lipman D.J."/>
        </authorList>
    </citation>
    <scope>NUCLEOTIDE SEQUENCE</scope>
    <source>
        <strain evidence="8">Salmonella enterica</strain>
    </source>
</reference>
<reference evidence="8" key="5">
    <citation type="submission" date="2019-10" db="EMBL/GenBank/DDBJ databases">
        <authorList>
            <consortium name="NCBI Pathogen Detection Project"/>
        </authorList>
    </citation>
    <scope>NUCLEOTIDE SEQUENCE</scope>
    <source>
        <strain evidence="8">Salmonella enterica</strain>
    </source>
</reference>
<dbReference type="EMBL" id="DAARAS010000071">
    <property type="protein sequence ID" value="HAE1650371.1"/>
    <property type="molecule type" value="Genomic_DNA"/>
</dbReference>
<evidence type="ECO:0000313" key="10">
    <source>
        <dbReference type="EMBL" id="HAB6337937.1"/>
    </source>
</evidence>
<keyword evidence="2" id="KW-0805">Transcription regulation</keyword>
<evidence type="ECO:0000313" key="6">
    <source>
        <dbReference type="EMBL" id="ATW54759.1"/>
    </source>
</evidence>
<keyword evidence="3 8" id="KW-0238">DNA-binding</keyword>
<dbReference type="SMART" id="SM00354">
    <property type="entry name" value="HTH_LACI"/>
    <property type="match status" value="1"/>
</dbReference>
<dbReference type="PROSITE" id="PS50932">
    <property type="entry name" value="HTH_LACI_2"/>
    <property type="match status" value="1"/>
</dbReference>
<dbReference type="InterPro" id="IPR010982">
    <property type="entry name" value="Lambda_DNA-bd_dom_sf"/>
</dbReference>
<feature type="domain" description="HTH lacI-type" evidence="5">
    <location>
        <begin position="6"/>
        <end position="62"/>
    </location>
</feature>
<evidence type="ECO:0000313" key="12">
    <source>
        <dbReference type="EMBL" id="QWJ67508.1"/>
    </source>
</evidence>
<keyword evidence="1" id="KW-0678">Repressor</keyword>
<dbReference type="Proteomes" id="UP000230639">
    <property type="component" value="Chromosome"/>
</dbReference>
<reference evidence="12" key="6">
    <citation type="submission" date="2021-05" db="EMBL/GenBank/DDBJ databases">
        <title>Whole genome PacBio Sequel sequence of Salmonella enterica subsp. enterica.</title>
        <authorList>
            <person name="Hoffmann M."/>
            <person name="Balkey M."/>
            <person name="Luo Y."/>
        </authorList>
    </citation>
    <scope>NUCLEOTIDE SEQUENCE</scope>
    <source>
        <strain evidence="12">CFSAN030538</strain>
    </source>
</reference>
<evidence type="ECO:0000256" key="2">
    <source>
        <dbReference type="ARBA" id="ARBA00023015"/>
    </source>
</evidence>
<accession>A0A2I5HGR6</accession>
<name>A0A2I5HGR6_SALDZ</name>
<dbReference type="InterPro" id="IPR000843">
    <property type="entry name" value="HTH_LacI"/>
</dbReference>
<dbReference type="STRING" id="59204.UQ49_11875"/>
<proteinExistence type="predicted"/>
<gene>
    <name evidence="12" type="ORF">ABB53_011890</name>
    <name evidence="6" type="ORF">CNQ75_09675</name>
    <name evidence="7" type="ORF">CTQ69_19775</name>
    <name evidence="11" type="ORF">G2974_18670</name>
    <name evidence="10" type="ORF">GB480_02935</name>
    <name evidence="8" type="ORF">GBX62_21965</name>
    <name evidence="9" type="ORF">GBZ04_12920</name>
</gene>
<dbReference type="GO" id="GO:0000976">
    <property type="term" value="F:transcription cis-regulatory region binding"/>
    <property type="evidence" value="ECO:0007669"/>
    <property type="project" value="TreeGrafter"/>
</dbReference>
<dbReference type="PANTHER" id="PTHR30146">
    <property type="entry name" value="LACI-RELATED TRANSCRIPTIONAL REPRESSOR"/>
    <property type="match status" value="1"/>
</dbReference>
<protein>
    <submittedName>
        <fullName evidence="8">LacI family DNA-binding transcriptional regulator</fullName>
    </submittedName>
    <submittedName>
        <fullName evidence="6">LacI family transcriptional regulator</fullName>
    </submittedName>
</protein>
<dbReference type="SUPFAM" id="SSF53822">
    <property type="entry name" value="Periplasmic binding protein-like I"/>
    <property type="match status" value="1"/>
</dbReference>
<dbReference type="PANTHER" id="PTHR30146:SF109">
    <property type="entry name" value="HTH-TYPE TRANSCRIPTIONAL REGULATOR GALS"/>
    <property type="match status" value="1"/>
</dbReference>
<evidence type="ECO:0000313" key="7">
    <source>
        <dbReference type="EMBL" id="ECC3916183.1"/>
    </source>
</evidence>
<dbReference type="Gene3D" id="1.10.260.40">
    <property type="entry name" value="lambda repressor-like DNA-binding domains"/>
    <property type="match status" value="1"/>
</dbReference>
<evidence type="ECO:0000256" key="3">
    <source>
        <dbReference type="ARBA" id="ARBA00023125"/>
    </source>
</evidence>
<dbReference type="RefSeq" id="WP_053529084.1">
    <property type="nucleotide sequence ID" value="NZ_CP011288.1"/>
</dbReference>
<dbReference type="GO" id="GO:0003700">
    <property type="term" value="F:DNA-binding transcription factor activity"/>
    <property type="evidence" value="ECO:0007669"/>
    <property type="project" value="TreeGrafter"/>
</dbReference>